<comment type="caution">
    <text evidence="1">The sequence shown here is derived from an EMBL/GenBank/DDBJ whole genome shotgun (WGS) entry which is preliminary data.</text>
</comment>
<sequence>MGRLPRLQKSRVGENPNPDPWTRLGNYLRNLVFTIQPLRDKLSLSAPTISKKYKKKIPSKP</sequence>
<proteinExistence type="predicted"/>
<reference evidence="2" key="1">
    <citation type="journal article" date="2023" name="G3 (Bethesda)">
        <title>Genome assembly and association tests identify interacting loci associated with vigor, precocity, and sex in interspecific pistachio rootstocks.</title>
        <authorList>
            <person name="Palmer W."/>
            <person name="Jacygrad E."/>
            <person name="Sagayaradj S."/>
            <person name="Cavanaugh K."/>
            <person name="Han R."/>
            <person name="Bertier L."/>
            <person name="Beede B."/>
            <person name="Kafkas S."/>
            <person name="Golino D."/>
            <person name="Preece J."/>
            <person name="Michelmore R."/>
        </authorList>
    </citation>
    <scope>NUCLEOTIDE SEQUENCE [LARGE SCALE GENOMIC DNA]</scope>
</reference>
<organism evidence="1 2">
    <name type="scientific">Pistacia atlantica</name>
    <dbReference type="NCBI Taxonomy" id="434234"/>
    <lineage>
        <taxon>Eukaryota</taxon>
        <taxon>Viridiplantae</taxon>
        <taxon>Streptophyta</taxon>
        <taxon>Embryophyta</taxon>
        <taxon>Tracheophyta</taxon>
        <taxon>Spermatophyta</taxon>
        <taxon>Magnoliopsida</taxon>
        <taxon>eudicotyledons</taxon>
        <taxon>Gunneridae</taxon>
        <taxon>Pentapetalae</taxon>
        <taxon>rosids</taxon>
        <taxon>malvids</taxon>
        <taxon>Sapindales</taxon>
        <taxon>Anacardiaceae</taxon>
        <taxon>Pistacia</taxon>
    </lineage>
</organism>
<name>A0ACC1A4R1_9ROSI</name>
<evidence type="ECO:0000313" key="1">
    <source>
        <dbReference type="EMBL" id="KAJ0082299.1"/>
    </source>
</evidence>
<protein>
    <submittedName>
        <fullName evidence="1">Uncharacterized protein</fullName>
    </submittedName>
</protein>
<dbReference type="EMBL" id="CM047908">
    <property type="protein sequence ID" value="KAJ0082299.1"/>
    <property type="molecule type" value="Genomic_DNA"/>
</dbReference>
<keyword evidence="2" id="KW-1185">Reference proteome</keyword>
<evidence type="ECO:0000313" key="2">
    <source>
        <dbReference type="Proteomes" id="UP001164250"/>
    </source>
</evidence>
<gene>
    <name evidence="1" type="ORF">Patl1_11507</name>
</gene>
<accession>A0ACC1A4R1</accession>
<dbReference type="Proteomes" id="UP001164250">
    <property type="component" value="Chromosome 12"/>
</dbReference>